<evidence type="ECO:0000259" key="3">
    <source>
        <dbReference type="PROSITE" id="PS50089"/>
    </source>
</evidence>
<dbReference type="OrthoDB" id="908640at2759"/>
<dbReference type="PROSITE" id="PS50089">
    <property type="entry name" value="ZF_RING_2"/>
    <property type="match status" value="1"/>
</dbReference>
<evidence type="ECO:0000313" key="5">
    <source>
        <dbReference type="Proteomes" id="UP000594638"/>
    </source>
</evidence>
<dbReference type="Proteomes" id="UP000594638">
    <property type="component" value="Unassembled WGS sequence"/>
</dbReference>
<feature type="domain" description="RING-type" evidence="3">
    <location>
        <begin position="668"/>
        <end position="723"/>
    </location>
</feature>
<dbReference type="PANTHER" id="PTHR31150:SF19">
    <property type="entry name" value="RING-TYPE DOMAIN-CONTAINING PROTEIN"/>
    <property type="match status" value="1"/>
</dbReference>
<sequence>MRFGNPSALSSPLERHGDLAVTSRPSVASVTSKITCSATNSGADPMSFQYMSLPYTHSSQDDIQETCLSYPHDHNTEKIMTDCSVYPNGLSTHQYNSDLINVRSNVSDLRQLIDGNNMNTIDCFMNGGVFSTDYQHPEVSMKFMPARGEGATDHPMTRQGGEPKASSLSRSQISGTFSNVGGSASMLQHDENFVQFGSPGIIDGSFLTLGTGANPETRFRRKFSTREIANKLDEVDSSNYNCHARQTTRNPLIRTEYADRTTSFQTSAGGLSNPSCNLSGQIFNCNDVGFDRGHNTRPKSLPLHTFLSLQTDKHPNHSVNSVRDSDFQVDMAPSLMPFGSTFISHPECTRWSAMASESAMPTMFPNQLTPHQQQNCYMESSTRVSSESFMNFHRLWNQGSSIRHSKLGNLVPLSEGHVVDNGSFPTRAQQVGKLITLSEGRVTGVVNPSPISFQPVGQLPSCNNVGSVQARGYGMIPERSEFQLSGSSTFQSAAGVSFPKMPGVQLNDLAAARAAEGDLHQIQNCQLLHYPQMPVGHPITMVPPQGPFPARVNPCGLSVTAGQSHLSTQLSKEFPKADYTEGPVIPVSKVDFQSQASNVLCRPSLKRRANENSPAAPLVQRRKIVPQLVKPHSGSYNQKYIPPPVPAAPLHIKWQGLEESRKPTGQNCLLCKRDLSFTPEGPIHQPAASPAIAVLPCGHAFHDHCLQKITPQDQSKSPPCIPCAIGET</sequence>
<gene>
    <name evidence="4" type="ORF">OLEA9_A021428</name>
</gene>
<evidence type="ECO:0000313" key="4">
    <source>
        <dbReference type="EMBL" id="CAA2935190.1"/>
    </source>
</evidence>
<dbReference type="GO" id="GO:0008270">
    <property type="term" value="F:zinc ion binding"/>
    <property type="evidence" value="ECO:0007669"/>
    <property type="project" value="UniProtKB-KW"/>
</dbReference>
<dbReference type="EMBL" id="CACTIH010000023">
    <property type="protein sequence ID" value="CAA2935190.1"/>
    <property type="molecule type" value="Genomic_DNA"/>
</dbReference>
<dbReference type="InterPro" id="IPR001841">
    <property type="entry name" value="Znf_RING"/>
</dbReference>
<evidence type="ECO:0000256" key="1">
    <source>
        <dbReference type="PROSITE-ProRule" id="PRU00175"/>
    </source>
</evidence>
<evidence type="ECO:0000256" key="2">
    <source>
        <dbReference type="SAM" id="MobiDB-lite"/>
    </source>
</evidence>
<dbReference type="CDD" id="cd16448">
    <property type="entry name" value="RING-H2"/>
    <property type="match status" value="1"/>
</dbReference>
<feature type="region of interest" description="Disordered" evidence="2">
    <location>
        <begin position="1"/>
        <end position="20"/>
    </location>
</feature>
<feature type="region of interest" description="Disordered" evidence="2">
    <location>
        <begin position="147"/>
        <end position="170"/>
    </location>
</feature>
<dbReference type="PANTHER" id="PTHR31150">
    <property type="entry name" value="EXPRESSED PROTEIN"/>
    <property type="match status" value="1"/>
</dbReference>
<name>A0A8S0PBG6_OLEEU</name>
<dbReference type="AlphaFoldDB" id="A0A8S0PBG6"/>
<reference evidence="4 5" key="1">
    <citation type="submission" date="2019-12" db="EMBL/GenBank/DDBJ databases">
        <authorList>
            <person name="Alioto T."/>
            <person name="Alioto T."/>
            <person name="Gomez Garrido J."/>
        </authorList>
    </citation>
    <scope>NUCLEOTIDE SEQUENCE [LARGE SCALE GENOMIC DNA]</scope>
</reference>
<dbReference type="Gramene" id="OE9A021428T1">
    <property type="protein sequence ID" value="OE9A021428C1"/>
    <property type="gene ID" value="OE9A021428"/>
</dbReference>
<keyword evidence="1" id="KW-0863">Zinc-finger</keyword>
<organism evidence="4 5">
    <name type="scientific">Olea europaea subsp. europaea</name>
    <dbReference type="NCBI Taxonomy" id="158383"/>
    <lineage>
        <taxon>Eukaryota</taxon>
        <taxon>Viridiplantae</taxon>
        <taxon>Streptophyta</taxon>
        <taxon>Embryophyta</taxon>
        <taxon>Tracheophyta</taxon>
        <taxon>Spermatophyta</taxon>
        <taxon>Magnoliopsida</taxon>
        <taxon>eudicotyledons</taxon>
        <taxon>Gunneridae</taxon>
        <taxon>Pentapetalae</taxon>
        <taxon>asterids</taxon>
        <taxon>lamiids</taxon>
        <taxon>Lamiales</taxon>
        <taxon>Oleaceae</taxon>
        <taxon>Oleeae</taxon>
        <taxon>Olea</taxon>
    </lineage>
</organism>
<accession>A0A8S0PBG6</accession>
<dbReference type="Gene3D" id="3.30.40.10">
    <property type="entry name" value="Zinc/RING finger domain, C3HC4 (zinc finger)"/>
    <property type="match status" value="1"/>
</dbReference>
<keyword evidence="1" id="KW-0862">Zinc</keyword>
<proteinExistence type="predicted"/>
<keyword evidence="5" id="KW-1185">Reference proteome</keyword>
<dbReference type="Gramene" id="OE9A021428T2">
    <property type="protein sequence ID" value="OE9A021428C2"/>
    <property type="gene ID" value="OE9A021428"/>
</dbReference>
<comment type="caution">
    <text evidence="4">The sequence shown here is derived from an EMBL/GenBank/DDBJ whole genome shotgun (WGS) entry which is preliminary data.</text>
</comment>
<dbReference type="InterPro" id="IPR013083">
    <property type="entry name" value="Znf_RING/FYVE/PHD"/>
</dbReference>
<dbReference type="SUPFAM" id="SSF57850">
    <property type="entry name" value="RING/U-box"/>
    <property type="match status" value="1"/>
</dbReference>
<protein>
    <submittedName>
        <fullName evidence="4">Uncharacterized protein LOC105158293 isoform X2</fullName>
    </submittedName>
</protein>
<keyword evidence="1" id="KW-0479">Metal-binding</keyword>